<gene>
    <name evidence="2" type="primary">LRA5</name>
    <name evidence="2" type="ORF">LMG32289_02615</name>
</gene>
<dbReference type="EMBL" id="CAJZAG010000005">
    <property type="protein sequence ID" value="CAG9172535.1"/>
    <property type="molecule type" value="Genomic_DNA"/>
</dbReference>
<dbReference type="InterPro" id="IPR002347">
    <property type="entry name" value="SDR_fam"/>
</dbReference>
<dbReference type="PROSITE" id="PS00061">
    <property type="entry name" value="ADH_SHORT"/>
    <property type="match status" value="1"/>
</dbReference>
<comment type="similarity">
    <text evidence="1">Belongs to the short-chain dehydrogenases/reductases (SDR) family.</text>
</comment>
<dbReference type="PANTHER" id="PTHR42760">
    <property type="entry name" value="SHORT-CHAIN DEHYDROGENASES/REDUCTASES FAMILY MEMBER"/>
    <property type="match status" value="1"/>
</dbReference>
<evidence type="ECO:0000313" key="3">
    <source>
        <dbReference type="Proteomes" id="UP000706525"/>
    </source>
</evidence>
<dbReference type="PRINTS" id="PR00081">
    <property type="entry name" value="GDHRDH"/>
</dbReference>
<dbReference type="InterPro" id="IPR036291">
    <property type="entry name" value="NAD(P)-bd_dom_sf"/>
</dbReference>
<dbReference type="GO" id="GO:0016491">
    <property type="term" value="F:oxidoreductase activity"/>
    <property type="evidence" value="ECO:0007669"/>
    <property type="project" value="UniProtKB-KW"/>
</dbReference>
<dbReference type="PRINTS" id="PR00080">
    <property type="entry name" value="SDRFAMILY"/>
</dbReference>
<evidence type="ECO:0000313" key="2">
    <source>
        <dbReference type="EMBL" id="CAG9172535.1"/>
    </source>
</evidence>
<organism evidence="2 3">
    <name type="scientific">Cupriavidus pampae</name>
    <dbReference type="NCBI Taxonomy" id="659251"/>
    <lineage>
        <taxon>Bacteria</taxon>
        <taxon>Pseudomonadati</taxon>
        <taxon>Pseudomonadota</taxon>
        <taxon>Betaproteobacteria</taxon>
        <taxon>Burkholderiales</taxon>
        <taxon>Burkholderiaceae</taxon>
        <taxon>Cupriavidus</taxon>
    </lineage>
</organism>
<dbReference type="EC" id="1.1.1.401" evidence="2"/>
<keyword evidence="3" id="KW-1185">Reference proteome</keyword>
<reference evidence="2 3" key="1">
    <citation type="submission" date="2021-08" db="EMBL/GenBank/DDBJ databases">
        <authorList>
            <person name="Peeters C."/>
        </authorList>
    </citation>
    <scope>NUCLEOTIDE SEQUENCE [LARGE SCALE GENOMIC DNA]</scope>
    <source>
        <strain evidence="2 3">LMG 32289</strain>
    </source>
</reference>
<dbReference type="PANTHER" id="PTHR42760:SF129">
    <property type="entry name" value="OXIDOREDUCTASE"/>
    <property type="match status" value="1"/>
</dbReference>
<proteinExistence type="inferred from homology"/>
<dbReference type="Proteomes" id="UP000706525">
    <property type="component" value="Unassembled WGS sequence"/>
</dbReference>
<keyword evidence="2" id="KW-0560">Oxidoreductase</keyword>
<dbReference type="SUPFAM" id="SSF51735">
    <property type="entry name" value="NAD(P)-binding Rossmann-fold domains"/>
    <property type="match status" value="1"/>
</dbReference>
<dbReference type="Gene3D" id="3.40.50.720">
    <property type="entry name" value="NAD(P)-binding Rossmann-like Domain"/>
    <property type="match status" value="1"/>
</dbReference>
<dbReference type="CDD" id="cd05233">
    <property type="entry name" value="SDR_c"/>
    <property type="match status" value="1"/>
</dbReference>
<comment type="caution">
    <text evidence="2">The sequence shown here is derived from an EMBL/GenBank/DDBJ whole genome shotgun (WGS) entry which is preliminary data.</text>
</comment>
<dbReference type="Pfam" id="PF13561">
    <property type="entry name" value="adh_short_C2"/>
    <property type="match status" value="1"/>
</dbReference>
<dbReference type="InterPro" id="IPR020904">
    <property type="entry name" value="Sc_DH/Rdtase_CS"/>
</dbReference>
<evidence type="ECO:0000256" key="1">
    <source>
        <dbReference type="ARBA" id="ARBA00006484"/>
    </source>
</evidence>
<protein>
    <submittedName>
        <fullName evidence="2">2-dehydro-3-deoxy-L-rhamnonate dehydrogenase (NAD(+))</fullName>
        <ecNumber evidence="2">1.1.1.401</ecNumber>
    </submittedName>
</protein>
<dbReference type="RefSeq" id="WP_223988753.1">
    <property type="nucleotide sequence ID" value="NZ_CAJZAG010000005.1"/>
</dbReference>
<name>A0ABN7YGL7_9BURK</name>
<accession>A0ABN7YGL7</accession>
<sequence length="260" mass="27018">MTAALKPVGTLPAQHSGPFARYDFSATVAVVTGGASGIGAEIVARLRAHGATAIVWDLPNTLDATGDGLFSPVDVTQPDTLRAATADALSRWGRIDCLVNNAGYAGPTVPLDAYDPVEWQRIIDIDLVGVFHACHAVVPAMRQAGSGRIVNIASLAGKEGTPNASAYSAAKAGVLALTKSLGKELAMNGVLVNAIAPAAVRTRLLEQMAPAHVQTMIDKSPMHRLGEPEEVAEMVLWLCSASCSFNTGAIFDLSGGRATY</sequence>